<organism evidence="5 6">
    <name type="scientific">Malassezia cuniculi</name>
    <dbReference type="NCBI Taxonomy" id="948313"/>
    <lineage>
        <taxon>Eukaryota</taxon>
        <taxon>Fungi</taxon>
        <taxon>Dikarya</taxon>
        <taxon>Basidiomycota</taxon>
        <taxon>Ustilaginomycotina</taxon>
        <taxon>Malasseziomycetes</taxon>
        <taxon>Malasseziales</taxon>
        <taxon>Malasseziaceae</taxon>
        <taxon>Malassezia</taxon>
    </lineage>
</organism>
<gene>
    <name evidence="5" type="ORF">MCUN1_002851</name>
</gene>
<dbReference type="Gene3D" id="3.30.200.110">
    <property type="entry name" value="Inositol-pentakisphosphate 2-kinase, N-lobe"/>
    <property type="match status" value="1"/>
</dbReference>
<comment type="catalytic activity">
    <reaction evidence="1">
        <text>1D-myo-inositol 1,3,4,5,6-pentakisphosphate + ATP = 1D-myo-inositol hexakisphosphate + ADP + H(+)</text>
        <dbReference type="Rhea" id="RHEA:20313"/>
        <dbReference type="ChEBI" id="CHEBI:15378"/>
        <dbReference type="ChEBI" id="CHEBI:30616"/>
        <dbReference type="ChEBI" id="CHEBI:57733"/>
        <dbReference type="ChEBI" id="CHEBI:58130"/>
        <dbReference type="ChEBI" id="CHEBI:456216"/>
        <dbReference type="EC" id="2.7.1.158"/>
    </reaction>
</comment>
<dbReference type="GO" id="GO:0005524">
    <property type="term" value="F:ATP binding"/>
    <property type="evidence" value="ECO:0007669"/>
    <property type="project" value="InterPro"/>
</dbReference>
<comment type="catalytic activity">
    <reaction evidence="3">
        <text>a monoacylglycerol + H2O = glycerol + a fatty acid + H(+)</text>
        <dbReference type="Rhea" id="RHEA:15245"/>
        <dbReference type="ChEBI" id="CHEBI:15377"/>
        <dbReference type="ChEBI" id="CHEBI:15378"/>
        <dbReference type="ChEBI" id="CHEBI:17408"/>
        <dbReference type="ChEBI" id="CHEBI:17754"/>
        <dbReference type="ChEBI" id="CHEBI:28868"/>
    </reaction>
</comment>
<dbReference type="Pfam" id="PF06090">
    <property type="entry name" value="Ins_P5_2-kin"/>
    <property type="match status" value="1"/>
</dbReference>
<dbReference type="InterPro" id="IPR029058">
    <property type="entry name" value="AB_hydrolase_fold"/>
</dbReference>
<dbReference type="PANTHER" id="PTHR35560:SF3">
    <property type="entry name" value="PEPTIDASE S9 PROLYL OLIGOPEPTIDASE CATALYTIC DOMAIN-CONTAINING PROTEIN"/>
    <property type="match status" value="1"/>
</dbReference>
<dbReference type="GO" id="GO:0035299">
    <property type="term" value="F:inositol-1,3,4,5,6-pentakisphosphate 2-kinase activity"/>
    <property type="evidence" value="ECO:0007669"/>
    <property type="project" value="UniProtKB-EC"/>
</dbReference>
<evidence type="ECO:0000256" key="2">
    <source>
        <dbReference type="ARBA" id="ARBA00047591"/>
    </source>
</evidence>
<accession>A0AAF0ESJ7</accession>
<protein>
    <recommendedName>
        <fullName evidence="7">Inositol-pentakisphosphate 2-kinase</fullName>
    </recommendedName>
</protein>
<evidence type="ECO:0000256" key="1">
    <source>
        <dbReference type="ARBA" id="ARBA00001774"/>
    </source>
</evidence>
<proteinExistence type="predicted"/>
<feature type="region of interest" description="Disordered" evidence="4">
    <location>
        <begin position="672"/>
        <end position="742"/>
    </location>
</feature>
<dbReference type="PANTHER" id="PTHR35560">
    <property type="entry name" value="BLL0132 PROTEIN"/>
    <property type="match status" value="1"/>
</dbReference>
<name>A0AAF0ESJ7_9BASI</name>
<evidence type="ECO:0000256" key="4">
    <source>
        <dbReference type="SAM" id="MobiDB-lite"/>
    </source>
</evidence>
<reference evidence="5" key="1">
    <citation type="submission" date="2023-03" db="EMBL/GenBank/DDBJ databases">
        <title>Mating type loci evolution in Malassezia.</title>
        <authorList>
            <person name="Coelho M.A."/>
        </authorList>
    </citation>
    <scope>NUCLEOTIDE SEQUENCE</scope>
    <source>
        <strain evidence="5">CBS 11721</strain>
    </source>
</reference>
<sequence length="767" mass="84139">MLAAPGADVVWNALDWEYVAEGGANVVVRYTGPRDAPFVHNGTRFALRLQKAGAKRSELPPDEMLDQVWSCIFPIERLPVVVRAVINRSACGHGQRGFLRTLAERIAPFRPQHRTEAIDIDAEHIWIMRDESEGFVFEIKPKCGYLVDRAATEYTVKTRYSRYRMHRILKAAQKAQGKRHAYQVPDMSYAEWSALYDPLDLFSGQEARVDKAARALVADWRAGGNNMRIMHDGQILRPNDTSLVESDDTLTEHLARVLKTPEMQDALVYSTYRASIMKLFVAASVAALATSVAAVKWHGPNFVRVRRDISTSLDIQANASDLREGINHKTPNVPHGSQLISLPVEDNSKVAVYWSYYADDSTTERAYIMMHGKLRDGDNYWTVMNDAYQTALKNGTVNNRTIIVAPEFYSEKLNSGQFDNTTLAWGDPNTWQAGETASHPAGTKATAFDALDAIVGYFANKQNFPKLKNITLVGHGGGGQLMNRYAAVGATPKDSDHVHIRYIVGDPSSSPYFTDDRPVMNDNITKKNCTGYNQWRYGFSDFNGTQTDGKKDPKEYFKQYISRDVVNIIGYKDTASGGDQKCMALMQGGEKRRDRNLVWWRYINELARTSEKLTGFPYSFKNLTDWSDVSKNTINTRLVVVPDAEHSAEEVFSGEYGMSALFDDKDIKTGWRPKGWKAATPPANSGNSTSSSSSSSASGTGAAGAAGAAGTASSSGNGTDSSSSTASSTSQSDSTPVLNTSGSQRKSIIAAGGISMAAAFAAVAVLA</sequence>
<dbReference type="EMBL" id="CP119880">
    <property type="protein sequence ID" value="WFD35980.1"/>
    <property type="molecule type" value="Genomic_DNA"/>
</dbReference>
<dbReference type="Gene3D" id="3.40.50.1820">
    <property type="entry name" value="alpha/beta hydrolase"/>
    <property type="match status" value="1"/>
</dbReference>
<evidence type="ECO:0008006" key="7">
    <source>
        <dbReference type="Google" id="ProtNLM"/>
    </source>
</evidence>
<dbReference type="Proteomes" id="UP001219933">
    <property type="component" value="Chromosome 4"/>
</dbReference>
<dbReference type="InterPro" id="IPR009286">
    <property type="entry name" value="Ins_P5_2-kin"/>
</dbReference>
<evidence type="ECO:0000256" key="3">
    <source>
        <dbReference type="ARBA" id="ARBA00048461"/>
    </source>
</evidence>
<comment type="catalytic activity">
    <reaction evidence="2">
        <text>a diacylglycerol + H2O = a monoacylglycerol + a fatty acid + H(+)</text>
        <dbReference type="Rhea" id="RHEA:32731"/>
        <dbReference type="ChEBI" id="CHEBI:15377"/>
        <dbReference type="ChEBI" id="CHEBI:15378"/>
        <dbReference type="ChEBI" id="CHEBI:17408"/>
        <dbReference type="ChEBI" id="CHEBI:18035"/>
        <dbReference type="ChEBI" id="CHEBI:28868"/>
    </reaction>
</comment>
<keyword evidence="6" id="KW-1185">Reference proteome</keyword>
<feature type="compositionally biased region" description="Low complexity" evidence="4">
    <location>
        <begin position="683"/>
        <end position="735"/>
    </location>
</feature>
<evidence type="ECO:0000313" key="6">
    <source>
        <dbReference type="Proteomes" id="UP001219933"/>
    </source>
</evidence>
<dbReference type="InterPro" id="IPR043001">
    <property type="entry name" value="IP5_2-K_N_lobe"/>
</dbReference>
<dbReference type="AlphaFoldDB" id="A0AAF0ESJ7"/>
<evidence type="ECO:0000313" key="5">
    <source>
        <dbReference type="EMBL" id="WFD35980.1"/>
    </source>
</evidence>